<gene>
    <name evidence="3" type="ORF">ACFQ22_14515</name>
</gene>
<accession>A0ABW3PPF7</accession>
<evidence type="ECO:0000313" key="4">
    <source>
        <dbReference type="Proteomes" id="UP001597156"/>
    </source>
</evidence>
<evidence type="ECO:0000313" key="3">
    <source>
        <dbReference type="EMBL" id="MFD1126553.1"/>
    </source>
</evidence>
<sequence>MIQLSEQEKQGWTMRQIADELGVNKMRVYRTISRLNLSEAFKKGQTLYFDQTAKDAIENAIQKSVAPTSGQSIARRRETTTSNQPSETTELLTSLNDRVKAQQTQIETLTRLLDQSQRLQLVAEQRTQKVEKQVSVLQEQIGSPAVATLSKKSGERNGLDPDYFDKEQTSQPARTVPHHQETKVKIIQRPKKQAGGFFKGFWQKPML</sequence>
<proteinExistence type="predicted"/>
<feature type="region of interest" description="Disordered" evidence="2">
    <location>
        <begin position="65"/>
        <end position="89"/>
    </location>
</feature>
<feature type="compositionally biased region" description="Basic and acidic residues" evidence="2">
    <location>
        <begin position="152"/>
        <end position="168"/>
    </location>
</feature>
<keyword evidence="1" id="KW-0175">Coiled coil</keyword>
<dbReference type="EMBL" id="JBHTLH010000044">
    <property type="protein sequence ID" value="MFD1126553.1"/>
    <property type="molecule type" value="Genomic_DNA"/>
</dbReference>
<feature type="region of interest" description="Disordered" evidence="2">
    <location>
        <begin position="151"/>
        <end position="179"/>
    </location>
</feature>
<evidence type="ECO:0000256" key="2">
    <source>
        <dbReference type="SAM" id="MobiDB-lite"/>
    </source>
</evidence>
<dbReference type="Gene3D" id="1.10.10.60">
    <property type="entry name" value="Homeodomain-like"/>
    <property type="match status" value="1"/>
</dbReference>
<protein>
    <submittedName>
        <fullName evidence="3">Helix-turn-helix domain-containing protein</fullName>
    </submittedName>
</protein>
<keyword evidence="4" id="KW-1185">Reference proteome</keyword>
<dbReference type="Pfam" id="PF13384">
    <property type="entry name" value="HTH_23"/>
    <property type="match status" value="1"/>
</dbReference>
<feature type="coiled-coil region" evidence="1">
    <location>
        <begin position="92"/>
        <end position="119"/>
    </location>
</feature>
<name>A0ABW3PPF7_9LACO</name>
<dbReference type="Proteomes" id="UP001597156">
    <property type="component" value="Unassembled WGS sequence"/>
</dbReference>
<reference evidence="4" key="1">
    <citation type="journal article" date="2019" name="Int. J. Syst. Evol. Microbiol.">
        <title>The Global Catalogue of Microorganisms (GCM) 10K type strain sequencing project: providing services to taxonomists for standard genome sequencing and annotation.</title>
        <authorList>
            <consortium name="The Broad Institute Genomics Platform"/>
            <consortium name="The Broad Institute Genome Sequencing Center for Infectious Disease"/>
            <person name="Wu L."/>
            <person name="Ma J."/>
        </authorList>
    </citation>
    <scope>NUCLEOTIDE SEQUENCE [LARGE SCALE GENOMIC DNA]</scope>
    <source>
        <strain evidence="4">CCUG 71848</strain>
    </source>
</reference>
<evidence type="ECO:0000256" key="1">
    <source>
        <dbReference type="SAM" id="Coils"/>
    </source>
</evidence>
<dbReference type="RefSeq" id="WP_263852958.1">
    <property type="nucleotide sequence ID" value="NZ_JBHTLH010000044.1"/>
</dbReference>
<feature type="compositionally biased region" description="Polar residues" evidence="2">
    <location>
        <begin position="80"/>
        <end position="89"/>
    </location>
</feature>
<comment type="caution">
    <text evidence="3">The sequence shown here is derived from an EMBL/GenBank/DDBJ whole genome shotgun (WGS) entry which is preliminary data.</text>
</comment>
<organism evidence="3 4">
    <name type="scientific">Lentilactobacillus raoultii</name>
    <dbReference type="NCBI Taxonomy" id="1987503"/>
    <lineage>
        <taxon>Bacteria</taxon>
        <taxon>Bacillati</taxon>
        <taxon>Bacillota</taxon>
        <taxon>Bacilli</taxon>
        <taxon>Lactobacillales</taxon>
        <taxon>Lactobacillaceae</taxon>
        <taxon>Lentilactobacillus</taxon>
    </lineage>
</organism>